<dbReference type="GO" id="GO:0006107">
    <property type="term" value="P:oxaloacetate metabolic process"/>
    <property type="evidence" value="ECO:0007669"/>
    <property type="project" value="TreeGrafter"/>
</dbReference>
<evidence type="ECO:0000313" key="7">
    <source>
        <dbReference type="EMBL" id="RUQ85094.1"/>
    </source>
</evidence>
<evidence type="ECO:0000256" key="2">
    <source>
        <dbReference type="ARBA" id="ARBA00022723"/>
    </source>
</evidence>
<feature type="binding site" evidence="5">
    <location>
        <position position="152"/>
    </location>
    <ligand>
        <name>Mg(2+)</name>
        <dbReference type="ChEBI" id="CHEBI:18420"/>
    </ligand>
</feature>
<feature type="domain" description="HpcH/HpaI aldolase/citrate lyase" evidence="6">
    <location>
        <begin position="7"/>
        <end position="220"/>
    </location>
</feature>
<dbReference type="Gene3D" id="3.20.20.60">
    <property type="entry name" value="Phosphoenolpyruvate-binding domains"/>
    <property type="match status" value="1"/>
</dbReference>
<evidence type="ECO:0000256" key="4">
    <source>
        <dbReference type="PIRSR" id="PIRSR015582-1"/>
    </source>
</evidence>
<dbReference type="PANTHER" id="PTHR32308">
    <property type="entry name" value="LYASE BETA SUBUNIT, PUTATIVE (AFU_ORTHOLOGUE AFUA_4G13030)-RELATED"/>
    <property type="match status" value="1"/>
</dbReference>
<evidence type="ECO:0000256" key="1">
    <source>
        <dbReference type="ARBA" id="ARBA00001946"/>
    </source>
</evidence>
<feature type="binding site" evidence="5">
    <location>
        <position position="125"/>
    </location>
    <ligand>
        <name>Mg(2+)</name>
        <dbReference type="ChEBI" id="CHEBI:18420"/>
    </ligand>
</feature>
<comment type="caution">
    <text evidence="7">The sequence shown here is derived from an EMBL/GenBank/DDBJ whole genome shotgun (WGS) entry which is preliminary data.</text>
</comment>
<organism evidence="7 8">
    <name type="scientific">Legionella septentrionalis</name>
    <dbReference type="NCBI Taxonomy" id="2498109"/>
    <lineage>
        <taxon>Bacteria</taxon>
        <taxon>Pseudomonadati</taxon>
        <taxon>Pseudomonadota</taxon>
        <taxon>Gammaproteobacteria</taxon>
        <taxon>Legionellales</taxon>
        <taxon>Legionellaceae</taxon>
        <taxon>Legionella</taxon>
    </lineage>
</organism>
<keyword evidence="8" id="KW-1185">Reference proteome</keyword>
<dbReference type="Proteomes" id="UP000288012">
    <property type="component" value="Unassembled WGS sequence"/>
</dbReference>
<feature type="binding site" evidence="4">
    <location>
        <position position="69"/>
    </location>
    <ligand>
        <name>substrate</name>
    </ligand>
</feature>
<evidence type="ECO:0000259" key="6">
    <source>
        <dbReference type="Pfam" id="PF03328"/>
    </source>
</evidence>
<comment type="cofactor">
    <cofactor evidence="1">
        <name>Mg(2+)</name>
        <dbReference type="ChEBI" id="CHEBI:18420"/>
    </cofactor>
</comment>
<dbReference type="GO" id="GO:0000287">
    <property type="term" value="F:magnesium ion binding"/>
    <property type="evidence" value="ECO:0007669"/>
    <property type="project" value="TreeGrafter"/>
</dbReference>
<sequence length="287" mass="31891">MDISFLRTLLFTPGNEPQRFEKAKESGADGVVIDLEDAIALAEKDSTRDLVIKYFKQISPVNNFYYCLRINSIKTQAGIKDIVAILENNIQPDALILPKVEYSDEVRILDELLKNKNISYFATVESALGLHNADAIATSSANIKSICFGGADLAADLGVNVEWEPLFVARSQIVKSAALAGIIAFDMPYLKVHQTDKTELLNETRKVKSLGYYGKFCIHPEQIQSILEVFTPSPEEVSKAQQIVAAYKQSKGEVCEINGKMIDVPVFRSAERILAKATKNYREDSHV</sequence>
<proteinExistence type="predicted"/>
<dbReference type="InterPro" id="IPR015813">
    <property type="entry name" value="Pyrv/PenolPyrv_kinase-like_dom"/>
</dbReference>
<dbReference type="SUPFAM" id="SSF51621">
    <property type="entry name" value="Phosphoenolpyruvate/pyruvate domain"/>
    <property type="match status" value="1"/>
</dbReference>
<name>A0A433JIN2_9GAMM</name>
<evidence type="ECO:0000256" key="5">
    <source>
        <dbReference type="PIRSR" id="PIRSR015582-2"/>
    </source>
</evidence>
<keyword evidence="2 5" id="KW-0479">Metal-binding</keyword>
<dbReference type="AlphaFoldDB" id="A0A433JIN2"/>
<dbReference type="InterPro" id="IPR005000">
    <property type="entry name" value="Aldolase/citrate-lyase_domain"/>
</dbReference>
<feature type="binding site" evidence="4">
    <location>
        <position position="125"/>
    </location>
    <ligand>
        <name>substrate</name>
    </ligand>
</feature>
<dbReference type="PIRSF" id="PIRSF015582">
    <property type="entry name" value="Cit_lyase_B"/>
    <property type="match status" value="1"/>
</dbReference>
<dbReference type="RefSeq" id="WP_127111358.1">
    <property type="nucleotide sequence ID" value="NZ_RZGR01000021.1"/>
</dbReference>
<dbReference type="EMBL" id="RZGR01000021">
    <property type="protein sequence ID" value="RUQ85094.1"/>
    <property type="molecule type" value="Genomic_DNA"/>
</dbReference>
<evidence type="ECO:0000256" key="3">
    <source>
        <dbReference type="ARBA" id="ARBA00022842"/>
    </source>
</evidence>
<dbReference type="PANTHER" id="PTHR32308:SF0">
    <property type="entry name" value="HPCH_HPAI ALDOLASE_CITRATE LYASE DOMAIN-CONTAINING PROTEIN"/>
    <property type="match status" value="1"/>
</dbReference>
<gene>
    <name evidence="7" type="ORF">EKM59_07680</name>
</gene>
<accession>A0A433JIN2</accession>
<protein>
    <submittedName>
        <fullName evidence="7">CoA ester lyase</fullName>
    </submittedName>
</protein>
<dbReference type="Pfam" id="PF03328">
    <property type="entry name" value="HpcH_HpaI"/>
    <property type="match status" value="1"/>
</dbReference>
<evidence type="ECO:0000313" key="8">
    <source>
        <dbReference type="Proteomes" id="UP000288012"/>
    </source>
</evidence>
<dbReference type="InterPro" id="IPR040442">
    <property type="entry name" value="Pyrv_kinase-like_dom_sf"/>
</dbReference>
<dbReference type="GO" id="GO:0016829">
    <property type="term" value="F:lyase activity"/>
    <property type="evidence" value="ECO:0007669"/>
    <property type="project" value="UniProtKB-KW"/>
</dbReference>
<keyword evidence="7" id="KW-0456">Lyase</keyword>
<reference evidence="7 8" key="1">
    <citation type="submission" date="2018-12" db="EMBL/GenBank/DDBJ databases">
        <title>Legionella sp,whole genome shotgun sequence.</title>
        <authorList>
            <person name="Wu H."/>
        </authorList>
    </citation>
    <scope>NUCLEOTIDE SEQUENCE [LARGE SCALE GENOMIC DNA]</scope>
    <source>
        <strain evidence="8">km714</strain>
    </source>
</reference>
<keyword evidence="3 5" id="KW-0460">Magnesium</keyword>
<dbReference type="InterPro" id="IPR011206">
    <property type="entry name" value="Citrate_lyase_beta/mcl1/mcl2"/>
</dbReference>